<keyword evidence="2" id="KW-0378">Hydrolase</keyword>
<dbReference type="InterPro" id="IPR050884">
    <property type="entry name" value="CNP_phosphodiesterase-III"/>
</dbReference>
<dbReference type="InterPro" id="IPR029052">
    <property type="entry name" value="Metallo-depent_PP-like"/>
</dbReference>
<keyword evidence="1" id="KW-0479">Metal-binding</keyword>
<evidence type="ECO:0000256" key="1">
    <source>
        <dbReference type="ARBA" id="ARBA00022723"/>
    </source>
</evidence>
<dbReference type="GO" id="GO:0004112">
    <property type="term" value="F:cyclic-nucleotide phosphodiesterase activity"/>
    <property type="evidence" value="ECO:0007669"/>
    <property type="project" value="InterPro"/>
</dbReference>
<evidence type="ECO:0000256" key="3">
    <source>
        <dbReference type="ARBA" id="ARBA00023004"/>
    </source>
</evidence>
<protein>
    <submittedName>
        <fullName evidence="6">Icc protein</fullName>
    </submittedName>
</protein>
<organism evidence="6 7">
    <name type="scientific">Franzmannia pantelleriensis</name>
    <dbReference type="NCBI Taxonomy" id="48727"/>
    <lineage>
        <taxon>Bacteria</taxon>
        <taxon>Pseudomonadati</taxon>
        <taxon>Pseudomonadota</taxon>
        <taxon>Gammaproteobacteria</taxon>
        <taxon>Oceanospirillales</taxon>
        <taxon>Halomonadaceae</taxon>
        <taxon>Franzmannia</taxon>
    </lineage>
</organism>
<dbReference type="RefSeq" id="WP_089657121.1">
    <property type="nucleotide sequence ID" value="NZ_FNGH01000002.1"/>
</dbReference>
<dbReference type="SUPFAM" id="SSF56300">
    <property type="entry name" value="Metallo-dependent phosphatases"/>
    <property type="match status" value="1"/>
</dbReference>
<feature type="domain" description="Calcineurin-like phosphoesterase" evidence="5">
    <location>
        <begin position="1"/>
        <end position="183"/>
    </location>
</feature>
<dbReference type="InterPro" id="IPR026575">
    <property type="entry name" value="GpdQ/CpdA-like"/>
</dbReference>
<evidence type="ECO:0000313" key="7">
    <source>
        <dbReference type="Proteomes" id="UP000199107"/>
    </source>
</evidence>
<comment type="similarity">
    <text evidence="4">Belongs to the cyclic nucleotide phosphodiesterase class-III family.</text>
</comment>
<dbReference type="GO" id="GO:0046872">
    <property type="term" value="F:metal ion binding"/>
    <property type="evidence" value="ECO:0007669"/>
    <property type="project" value="UniProtKB-KW"/>
</dbReference>
<dbReference type="STRING" id="48727.SAMN05192555_102267"/>
<gene>
    <name evidence="6" type="ORF">SAMN05192555_102267</name>
</gene>
<sequence>MRLVQITDCHLRADPLAPSRAGFPLRQLQAVVEHARRQRPDVVLVSGDVSQDATPASYRHALDVLAALDCPWYWLPGNHDHLTHMADARPLHDQVDLGEWRMLLLNTQVVGQPHGEVGAAQCDWLNEQLADDTRPTLIAMHHPPLEVGADWMDAIGLQDRERFWATLEGHEQVKAVLCGHIHQAFAGCRAMQEEGTEVAVYGTPATADQFLPGAASFAIDQASRPGYRVIDLGQRGLATWVERVTL</sequence>
<dbReference type="Proteomes" id="UP000199107">
    <property type="component" value="Unassembled WGS sequence"/>
</dbReference>
<dbReference type="InterPro" id="IPR004843">
    <property type="entry name" value="Calcineurin-like_PHP"/>
</dbReference>
<dbReference type="PANTHER" id="PTHR42988">
    <property type="entry name" value="PHOSPHOHYDROLASE"/>
    <property type="match status" value="1"/>
</dbReference>
<dbReference type="AlphaFoldDB" id="A0A1G9GVI1"/>
<dbReference type="Pfam" id="PF00149">
    <property type="entry name" value="Metallophos"/>
    <property type="match status" value="1"/>
</dbReference>
<reference evidence="7" key="1">
    <citation type="submission" date="2016-10" db="EMBL/GenBank/DDBJ databases">
        <authorList>
            <person name="Varghese N."/>
            <person name="Submissions S."/>
        </authorList>
    </citation>
    <scope>NUCLEOTIDE SEQUENCE [LARGE SCALE GENOMIC DNA]</scope>
    <source>
        <strain evidence="7">AAP</strain>
    </source>
</reference>
<dbReference type="Gene3D" id="3.60.21.10">
    <property type="match status" value="1"/>
</dbReference>
<evidence type="ECO:0000256" key="2">
    <source>
        <dbReference type="ARBA" id="ARBA00022801"/>
    </source>
</evidence>
<evidence type="ECO:0000259" key="5">
    <source>
        <dbReference type="Pfam" id="PF00149"/>
    </source>
</evidence>
<name>A0A1G9GVI1_9GAMM</name>
<accession>A0A1G9GVI1</accession>
<evidence type="ECO:0000256" key="4">
    <source>
        <dbReference type="ARBA" id="ARBA00025742"/>
    </source>
</evidence>
<keyword evidence="3" id="KW-0408">Iron</keyword>
<dbReference type="CDD" id="cd07402">
    <property type="entry name" value="MPP_GpdQ"/>
    <property type="match status" value="1"/>
</dbReference>
<evidence type="ECO:0000313" key="6">
    <source>
        <dbReference type="EMBL" id="SDL04720.1"/>
    </source>
</evidence>
<keyword evidence="7" id="KW-1185">Reference proteome</keyword>
<dbReference type="EMBL" id="FNGH01000002">
    <property type="protein sequence ID" value="SDL04720.1"/>
    <property type="molecule type" value="Genomic_DNA"/>
</dbReference>
<proteinExistence type="inferred from homology"/>
<dbReference type="PANTHER" id="PTHR42988:SF2">
    <property type="entry name" value="CYCLIC NUCLEOTIDE PHOSPHODIESTERASE CBUA0032-RELATED"/>
    <property type="match status" value="1"/>
</dbReference>
<dbReference type="OrthoDB" id="9784378at2"/>